<evidence type="ECO:0000256" key="1">
    <source>
        <dbReference type="SAM" id="MobiDB-lite"/>
    </source>
</evidence>
<feature type="region of interest" description="Disordered" evidence="1">
    <location>
        <begin position="61"/>
        <end position="93"/>
    </location>
</feature>
<feature type="compositionally biased region" description="Acidic residues" evidence="1">
    <location>
        <begin position="61"/>
        <end position="70"/>
    </location>
</feature>
<evidence type="ECO:0000313" key="2">
    <source>
        <dbReference type="EMBL" id="RIT32892.1"/>
    </source>
</evidence>
<reference evidence="2 3" key="1">
    <citation type="submission" date="2018-08" db="EMBL/GenBank/DDBJ databases">
        <title>Linezolid Resistance in Mycobacterium abscessus: MIC Distribution and Comprehensive Investigation of Resistance Mechanisms.</title>
        <authorList>
            <person name="Ye M."/>
            <person name="Xu L."/>
            <person name="Zou Y."/>
            <person name="Li B."/>
            <person name="Guo Q."/>
            <person name="Zhang Y."/>
            <person name="Zhan M."/>
            <person name="Xu B."/>
            <person name="Yu F."/>
            <person name="Zhang Z."/>
            <person name="Chu H."/>
        </authorList>
    </citation>
    <scope>NUCLEOTIDE SEQUENCE [LARGE SCALE GENOMIC DNA]</scope>
    <source>
        <strain evidence="2 3">G143</strain>
    </source>
</reference>
<gene>
    <name evidence="2" type="ORF">D2E76_22265</name>
</gene>
<dbReference type="AlphaFoldDB" id="A0ABD7HIW1"/>
<evidence type="ECO:0000313" key="3">
    <source>
        <dbReference type="Proteomes" id="UP000284557"/>
    </source>
</evidence>
<proteinExistence type="predicted"/>
<protein>
    <submittedName>
        <fullName evidence="2">Uncharacterized protein</fullName>
    </submittedName>
</protein>
<accession>A0ABD7HIW1</accession>
<comment type="caution">
    <text evidence="2">The sequence shown here is derived from an EMBL/GenBank/DDBJ whole genome shotgun (WGS) entry which is preliminary data.</text>
</comment>
<dbReference type="Proteomes" id="UP000284557">
    <property type="component" value="Unassembled WGS sequence"/>
</dbReference>
<dbReference type="EMBL" id="QXBN01000021">
    <property type="protein sequence ID" value="RIT32892.1"/>
    <property type="molecule type" value="Genomic_DNA"/>
</dbReference>
<organism evidence="2 3">
    <name type="scientific">Mycobacteroides abscessus</name>
    <dbReference type="NCBI Taxonomy" id="36809"/>
    <lineage>
        <taxon>Bacteria</taxon>
        <taxon>Bacillati</taxon>
        <taxon>Actinomycetota</taxon>
        <taxon>Actinomycetes</taxon>
        <taxon>Mycobacteriales</taxon>
        <taxon>Mycobacteriaceae</taxon>
        <taxon>Mycobacteroides</taxon>
    </lineage>
</organism>
<name>A0ABD7HIW1_9MYCO</name>
<sequence length="93" mass="10295">MQLNLFNGEPVPDDKLLGLWRVDPESGAVGFRVVRTIGSWKWGERAKTDLEFILPETAEDLESLQFDPDDRDTGLELPGDDEEGFDDAGGVTS</sequence>